<gene>
    <name evidence="1" type="ORF">TNCT_666211</name>
</gene>
<proteinExistence type="predicted"/>
<keyword evidence="2" id="KW-1185">Reference proteome</keyword>
<organism evidence="1 2">
    <name type="scientific">Trichonephila clavata</name>
    <name type="common">Joro spider</name>
    <name type="synonym">Nephila clavata</name>
    <dbReference type="NCBI Taxonomy" id="2740835"/>
    <lineage>
        <taxon>Eukaryota</taxon>
        <taxon>Metazoa</taxon>
        <taxon>Ecdysozoa</taxon>
        <taxon>Arthropoda</taxon>
        <taxon>Chelicerata</taxon>
        <taxon>Arachnida</taxon>
        <taxon>Araneae</taxon>
        <taxon>Araneomorphae</taxon>
        <taxon>Entelegynae</taxon>
        <taxon>Araneoidea</taxon>
        <taxon>Nephilidae</taxon>
        <taxon>Trichonephila</taxon>
    </lineage>
</organism>
<accession>A0A8X6I1Z2</accession>
<comment type="caution">
    <text evidence="1">The sequence shown here is derived from an EMBL/GenBank/DDBJ whole genome shotgun (WGS) entry which is preliminary data.</text>
</comment>
<protein>
    <submittedName>
        <fullName evidence="1">Uncharacterized protein</fullName>
    </submittedName>
</protein>
<evidence type="ECO:0000313" key="1">
    <source>
        <dbReference type="EMBL" id="GFR13984.1"/>
    </source>
</evidence>
<dbReference type="Proteomes" id="UP000887116">
    <property type="component" value="Unassembled WGS sequence"/>
</dbReference>
<dbReference type="EMBL" id="BMAO01036917">
    <property type="protein sequence ID" value="GFR13984.1"/>
    <property type="molecule type" value="Genomic_DNA"/>
</dbReference>
<reference evidence="1" key="1">
    <citation type="submission" date="2020-07" db="EMBL/GenBank/DDBJ databases">
        <title>Multicomponent nature underlies the extraordinary mechanical properties of spider dragline silk.</title>
        <authorList>
            <person name="Kono N."/>
            <person name="Nakamura H."/>
            <person name="Mori M."/>
            <person name="Yoshida Y."/>
            <person name="Ohtoshi R."/>
            <person name="Malay A.D."/>
            <person name="Moran D.A.P."/>
            <person name="Tomita M."/>
            <person name="Numata K."/>
            <person name="Arakawa K."/>
        </authorList>
    </citation>
    <scope>NUCLEOTIDE SEQUENCE</scope>
</reference>
<evidence type="ECO:0000313" key="2">
    <source>
        <dbReference type="Proteomes" id="UP000887116"/>
    </source>
</evidence>
<dbReference type="AlphaFoldDB" id="A0A8X6I1Z2"/>
<sequence>MLDWSRYREFTDPLPTRDIVTDSPEETVNALNSAILIALLEQSNEIPQNSTEPFEIKLWTFYRRTETQPVPKQKEMD</sequence>
<name>A0A8X6I1Z2_TRICU</name>